<name>A0ABT3T7A3_9GAMM</name>
<feature type="binding site" evidence="4">
    <location>
        <position position="251"/>
    </location>
    <ligand>
        <name>NAD(+)</name>
        <dbReference type="ChEBI" id="CHEBI:57540"/>
    </ligand>
</feature>
<evidence type="ECO:0000256" key="1">
    <source>
        <dbReference type="ARBA" id="ARBA00007122"/>
    </source>
</evidence>
<dbReference type="NCBIfam" id="TIGR00936">
    <property type="entry name" value="ahcY"/>
    <property type="match status" value="1"/>
</dbReference>
<reference evidence="8" key="1">
    <citation type="submission" date="2019-02" db="EMBL/GenBank/DDBJ databases">
        <authorList>
            <person name="Li S.-H."/>
        </authorList>
    </citation>
    <scope>NUCLEOTIDE SEQUENCE</scope>
    <source>
        <strain evidence="8">IMCC11814</strain>
    </source>
</reference>
<dbReference type="EMBL" id="SHNO01000001">
    <property type="protein sequence ID" value="MCX2978144.1"/>
    <property type="molecule type" value="Genomic_DNA"/>
</dbReference>
<sequence>MTSAEKITANEDYKVADISLAEWGRRELEIAESEMPALMAMRAKYSDSKPLAGAKILGCIHMTIQTGVLIETLVELGADVRWSSCNIFSTQDHAAAAVAAAGVPVFAWKGETEEEYDWCIEQTIIKNGKPWDANMILDDGGDLTAMLHDKYPAMLDIIHGITEETTTGVHRLQEMLEHGTLKVPAINVNDSITKSKNDNKYGCRHSLNDAIKRGTDHLLSGKKALVIGYGDVGKGSSQSLRQEGMIVKIAEIDPICAMQACMDGFEVVSAYNNGINDGTAASVNHDLLQNTDLVVTTTGNYNVCDEHMLQALKSGAVVCNIGHFDNEIDTAFMRRTWDWEEVKPQVHKVYRDRANNDFLLLLSEGRLVNLGNATGHPSRIMDGSFANQVLAQIYLFERQFANLEPEMKPDALSVEVLPKTLDEEVAAHMIGGFGAVLTKLTPEQADYIKVSPDGPFKPDSYKY</sequence>
<dbReference type="SUPFAM" id="SSF51735">
    <property type="entry name" value="NAD(P)-binding Rossmann-fold domains"/>
    <property type="match status" value="1"/>
</dbReference>
<feature type="binding site" evidence="4">
    <location>
        <begin position="165"/>
        <end position="167"/>
    </location>
    <ligand>
        <name>NAD(+)</name>
        <dbReference type="ChEBI" id="CHEBI:57540"/>
    </ligand>
</feature>
<dbReference type="SUPFAM" id="SSF52283">
    <property type="entry name" value="Formate/glycerate dehydrogenase catalytic domain-like"/>
    <property type="match status" value="1"/>
</dbReference>
<keyword evidence="4" id="KW-0963">Cytoplasm</keyword>
<feature type="binding site" evidence="4">
    <location>
        <begin position="321"/>
        <end position="323"/>
    </location>
    <ligand>
        <name>NAD(+)</name>
        <dbReference type="ChEBI" id="CHEBI:57540"/>
    </ligand>
</feature>
<dbReference type="Gene3D" id="3.40.50.1480">
    <property type="entry name" value="Adenosylhomocysteinase-like"/>
    <property type="match status" value="1"/>
</dbReference>
<feature type="binding site" evidence="4">
    <location>
        <position position="300"/>
    </location>
    <ligand>
        <name>NAD(+)</name>
        <dbReference type="ChEBI" id="CHEBI:57540"/>
    </ligand>
</feature>
<feature type="binding site" evidence="4">
    <location>
        <position position="369"/>
    </location>
    <ligand>
        <name>NAD(+)</name>
        <dbReference type="ChEBI" id="CHEBI:57540"/>
    </ligand>
</feature>
<comment type="caution">
    <text evidence="8">The sequence shown here is derived from an EMBL/GenBank/DDBJ whole genome shotgun (WGS) entry which is preliminary data.</text>
</comment>
<dbReference type="SMART" id="SM00997">
    <property type="entry name" value="AdoHcyase_NAD"/>
    <property type="match status" value="1"/>
</dbReference>
<comment type="catalytic activity">
    <reaction evidence="4 5">
        <text>S-adenosyl-L-homocysteine + H2O = L-homocysteine + adenosine</text>
        <dbReference type="Rhea" id="RHEA:21708"/>
        <dbReference type="ChEBI" id="CHEBI:15377"/>
        <dbReference type="ChEBI" id="CHEBI:16335"/>
        <dbReference type="ChEBI" id="CHEBI:57856"/>
        <dbReference type="ChEBI" id="CHEBI:58199"/>
        <dbReference type="EC" id="3.13.2.1"/>
    </reaction>
</comment>
<dbReference type="InterPro" id="IPR020082">
    <property type="entry name" value="S-Ado-L-homoCys_hydrolase_CS"/>
</dbReference>
<evidence type="ECO:0000259" key="7">
    <source>
        <dbReference type="SMART" id="SM00997"/>
    </source>
</evidence>
<comment type="subcellular location">
    <subcellularLocation>
        <location evidence="4">Cytoplasm</location>
    </subcellularLocation>
</comment>
<feature type="domain" description="S-adenosyl-L-homocysteine hydrolase NAD binding" evidence="7">
    <location>
        <begin position="199"/>
        <end position="375"/>
    </location>
</feature>
<dbReference type="InterPro" id="IPR042172">
    <property type="entry name" value="Adenosylhomocyst_ase-like_sf"/>
</dbReference>
<dbReference type="InterPro" id="IPR000043">
    <property type="entry name" value="Adenosylhomocysteinase-like"/>
</dbReference>
<dbReference type="InterPro" id="IPR036291">
    <property type="entry name" value="NAD(P)-bd_dom_sf"/>
</dbReference>
<feature type="binding site" evidence="4">
    <location>
        <position position="63"/>
    </location>
    <ligand>
        <name>substrate</name>
    </ligand>
</feature>
<proteinExistence type="inferred from homology"/>
<feature type="binding site" evidence="4">
    <location>
        <position position="139"/>
    </location>
    <ligand>
        <name>substrate</name>
    </ligand>
</feature>
<gene>
    <name evidence="4" type="primary">ahcY</name>
    <name evidence="8" type="ORF">EYC82_12330</name>
</gene>
<dbReference type="Proteomes" id="UP001143304">
    <property type="component" value="Unassembled WGS sequence"/>
</dbReference>
<dbReference type="PANTHER" id="PTHR23420">
    <property type="entry name" value="ADENOSYLHOMOCYSTEINASE"/>
    <property type="match status" value="1"/>
</dbReference>
<feature type="binding site" evidence="4">
    <location>
        <position position="194"/>
    </location>
    <ligand>
        <name>substrate</name>
    </ligand>
</feature>
<comment type="pathway">
    <text evidence="4 5">Amino-acid biosynthesis; L-homocysteine biosynthesis; L-homocysteine from S-adenosyl-L-homocysteine: step 1/1.</text>
</comment>
<keyword evidence="4 5" id="KW-0378">Hydrolase</keyword>
<accession>A0ABT3T7A3</accession>
<feature type="binding site" evidence="4">
    <location>
        <position position="199"/>
    </location>
    <ligand>
        <name>NAD(+)</name>
        <dbReference type="ChEBI" id="CHEBI:57540"/>
    </ligand>
</feature>
<keyword evidence="3 4" id="KW-0520">NAD</keyword>
<dbReference type="Gene3D" id="3.40.50.720">
    <property type="entry name" value="NAD(P)-binding Rossmann-like Domain"/>
    <property type="match status" value="1"/>
</dbReference>
<evidence type="ECO:0000256" key="2">
    <source>
        <dbReference type="ARBA" id="ARBA00022563"/>
    </source>
</evidence>
<evidence type="ECO:0000256" key="6">
    <source>
        <dbReference type="RuleBase" id="RU004166"/>
    </source>
</evidence>
<dbReference type="SMART" id="SM00996">
    <property type="entry name" value="AdoHcyase"/>
    <property type="match status" value="1"/>
</dbReference>
<dbReference type="InterPro" id="IPR015878">
    <property type="entry name" value="Ado_hCys_hydrolase_NAD-bd"/>
</dbReference>
<dbReference type="Pfam" id="PF05221">
    <property type="entry name" value="AdoHcyase"/>
    <property type="match status" value="1"/>
</dbReference>
<evidence type="ECO:0000256" key="5">
    <source>
        <dbReference type="RuleBase" id="RU000548"/>
    </source>
</evidence>
<dbReference type="GO" id="GO:0016787">
    <property type="term" value="F:hydrolase activity"/>
    <property type="evidence" value="ECO:0007669"/>
    <property type="project" value="UniProtKB-KW"/>
</dbReference>
<keyword evidence="2 4" id="KW-0554">One-carbon metabolism</keyword>
<dbReference type="CDD" id="cd00401">
    <property type="entry name" value="SAHH"/>
    <property type="match status" value="1"/>
</dbReference>
<evidence type="ECO:0000313" key="9">
    <source>
        <dbReference type="Proteomes" id="UP001143304"/>
    </source>
</evidence>
<keyword evidence="9" id="KW-1185">Reference proteome</keyword>
<dbReference type="PROSITE" id="PS00738">
    <property type="entry name" value="ADOHCYASE_1"/>
    <property type="match status" value="1"/>
</dbReference>
<feature type="binding site" evidence="4">
    <location>
        <position position="198"/>
    </location>
    <ligand>
        <name>substrate</name>
    </ligand>
</feature>
<comment type="similarity">
    <text evidence="1 4 6">Belongs to the adenosylhomocysteinase family.</text>
</comment>
<comment type="function">
    <text evidence="4">May play a key role in the regulation of the intracellular concentration of adenosylhomocysteine.</text>
</comment>
<dbReference type="HAMAP" id="MF_00563">
    <property type="entry name" value="AdoHcyase"/>
    <property type="match status" value="1"/>
</dbReference>
<organism evidence="8 9">
    <name type="scientific">Candidatus Marimicrobium litorale</name>
    <dbReference type="NCBI Taxonomy" id="2518991"/>
    <lineage>
        <taxon>Bacteria</taxon>
        <taxon>Pseudomonadati</taxon>
        <taxon>Pseudomonadota</taxon>
        <taxon>Gammaproteobacteria</taxon>
        <taxon>Cellvibrionales</taxon>
        <taxon>Halieaceae</taxon>
        <taxon>Marimicrobium</taxon>
    </lineage>
</organism>
<dbReference type="PANTHER" id="PTHR23420:SF0">
    <property type="entry name" value="ADENOSYLHOMOCYSTEINASE"/>
    <property type="match status" value="1"/>
</dbReference>
<dbReference type="PROSITE" id="PS00739">
    <property type="entry name" value="ADOHCYASE_2"/>
    <property type="match status" value="1"/>
</dbReference>
<dbReference type="Pfam" id="PF00670">
    <property type="entry name" value="AdoHcyase_NAD"/>
    <property type="match status" value="1"/>
</dbReference>
<dbReference type="EC" id="3.13.2.1" evidence="4"/>
<protein>
    <recommendedName>
        <fullName evidence="4">Adenosylhomocysteinase</fullName>
        <ecNumber evidence="4">3.13.2.1</ecNumber>
    </recommendedName>
    <alternativeName>
        <fullName evidence="4">S-adenosyl-L-homocysteine hydrolase</fullName>
        <shortName evidence="4">AdoHcyase</shortName>
    </alternativeName>
</protein>
<dbReference type="RefSeq" id="WP_279249844.1">
    <property type="nucleotide sequence ID" value="NZ_SHNO01000001.1"/>
</dbReference>
<comment type="cofactor">
    <cofactor evidence="4 5">
        <name>NAD(+)</name>
        <dbReference type="ChEBI" id="CHEBI:57540"/>
    </cofactor>
    <text evidence="4 5">Binds 1 NAD(+) per subunit.</text>
</comment>
<feature type="binding site" evidence="4">
    <location>
        <position position="164"/>
    </location>
    <ligand>
        <name>substrate</name>
    </ligand>
</feature>
<dbReference type="PIRSF" id="PIRSF001109">
    <property type="entry name" value="Ad_hcy_hydrolase"/>
    <property type="match status" value="1"/>
</dbReference>
<evidence type="ECO:0000256" key="4">
    <source>
        <dbReference type="HAMAP-Rule" id="MF_00563"/>
    </source>
</evidence>
<evidence type="ECO:0000313" key="8">
    <source>
        <dbReference type="EMBL" id="MCX2978144.1"/>
    </source>
</evidence>
<feature type="binding site" evidence="4">
    <location>
        <begin position="228"/>
        <end position="233"/>
    </location>
    <ligand>
        <name>NAD(+)</name>
        <dbReference type="ChEBI" id="CHEBI:57540"/>
    </ligand>
</feature>
<evidence type="ECO:0000256" key="3">
    <source>
        <dbReference type="ARBA" id="ARBA00023027"/>
    </source>
</evidence>
<dbReference type="NCBIfam" id="NF004005">
    <property type="entry name" value="PRK05476.2-3"/>
    <property type="match status" value="1"/>
</dbReference>